<feature type="domain" description="BTB" evidence="15">
    <location>
        <begin position="5"/>
        <end position="105"/>
    </location>
</feature>
<dbReference type="InterPro" id="IPR003131">
    <property type="entry name" value="T1-type_BTB"/>
</dbReference>
<name>A0A4Z2CR18_SCHJA</name>
<dbReference type="GO" id="GO:0032590">
    <property type="term" value="C:dendrite membrane"/>
    <property type="evidence" value="ECO:0007669"/>
    <property type="project" value="TreeGrafter"/>
</dbReference>
<dbReference type="CDD" id="cd18416">
    <property type="entry name" value="BTB_Shaw-like"/>
    <property type="match status" value="1"/>
</dbReference>
<dbReference type="InterPro" id="IPR003968">
    <property type="entry name" value="K_chnl_volt-dep_Kv"/>
</dbReference>
<dbReference type="Gene3D" id="1.10.287.70">
    <property type="match status" value="1"/>
</dbReference>
<evidence type="ECO:0000256" key="1">
    <source>
        <dbReference type="ARBA" id="ARBA00004141"/>
    </source>
</evidence>
<dbReference type="STRING" id="6182.A0A4Z2CR18"/>
<evidence type="ECO:0000256" key="3">
    <source>
        <dbReference type="ARBA" id="ARBA00022538"/>
    </source>
</evidence>
<feature type="transmembrane region" description="Helical" evidence="14">
    <location>
        <begin position="166"/>
        <end position="188"/>
    </location>
</feature>
<dbReference type="FunFam" id="1.10.287.70:FF:000002">
    <property type="entry name" value="Potassium voltage-gated channel subfamily a member"/>
    <property type="match status" value="1"/>
</dbReference>
<dbReference type="GO" id="GO:0008076">
    <property type="term" value="C:voltage-gated potassium channel complex"/>
    <property type="evidence" value="ECO:0007669"/>
    <property type="project" value="InterPro"/>
</dbReference>
<keyword evidence="5" id="KW-0631">Potassium channel</keyword>
<reference evidence="16 17" key="1">
    <citation type="submission" date="2019-03" db="EMBL/GenBank/DDBJ databases">
        <title>An improved genome assembly of the fluke Schistosoma japonicum.</title>
        <authorList>
            <person name="Hu W."/>
            <person name="Luo F."/>
            <person name="Yin M."/>
            <person name="Mo X."/>
            <person name="Sun C."/>
            <person name="Wu Q."/>
            <person name="Zhu B."/>
            <person name="Xiang M."/>
            <person name="Wang J."/>
            <person name="Wang Y."/>
            <person name="Zhang T."/>
            <person name="Xu B."/>
            <person name="Zheng H."/>
            <person name="Feng Z."/>
        </authorList>
    </citation>
    <scope>NUCLEOTIDE SEQUENCE [LARGE SCALE GENOMIC DNA]</scope>
    <source>
        <strain evidence="16">HuSjv2</strain>
        <tissue evidence="16">Worms</tissue>
    </source>
</reference>
<keyword evidence="7" id="KW-0630">Potassium</keyword>
<dbReference type="GO" id="GO:0051260">
    <property type="term" value="P:protein homooligomerization"/>
    <property type="evidence" value="ECO:0007669"/>
    <property type="project" value="InterPro"/>
</dbReference>
<dbReference type="Proteomes" id="UP000311919">
    <property type="component" value="Unassembled WGS sequence"/>
</dbReference>
<evidence type="ECO:0000256" key="10">
    <source>
        <dbReference type="ARBA" id="ARBA00023136"/>
    </source>
</evidence>
<dbReference type="PRINTS" id="PR01491">
    <property type="entry name" value="KVCHANNEL"/>
</dbReference>
<keyword evidence="10 14" id="KW-0472">Membrane</keyword>
<evidence type="ECO:0000313" key="17">
    <source>
        <dbReference type="Proteomes" id="UP000311919"/>
    </source>
</evidence>
<keyword evidence="8 14" id="KW-1133">Transmembrane helix</keyword>
<dbReference type="Gene3D" id="1.20.120.350">
    <property type="entry name" value="Voltage-gated potassium channels. Chain C"/>
    <property type="match status" value="1"/>
</dbReference>
<feature type="transmembrane region" description="Helical" evidence="14">
    <location>
        <begin position="414"/>
        <end position="433"/>
    </location>
</feature>
<organism evidence="16 17">
    <name type="scientific">Schistosoma japonicum</name>
    <name type="common">Blood fluke</name>
    <dbReference type="NCBI Taxonomy" id="6182"/>
    <lineage>
        <taxon>Eukaryota</taxon>
        <taxon>Metazoa</taxon>
        <taxon>Spiralia</taxon>
        <taxon>Lophotrochozoa</taxon>
        <taxon>Platyhelminthes</taxon>
        <taxon>Trematoda</taxon>
        <taxon>Digenea</taxon>
        <taxon>Strigeidida</taxon>
        <taxon>Schistosomatoidea</taxon>
        <taxon>Schistosomatidae</taxon>
        <taxon>Schistosoma</taxon>
    </lineage>
</organism>
<feature type="region of interest" description="Disordered" evidence="13">
    <location>
        <begin position="235"/>
        <end position="257"/>
    </location>
</feature>
<dbReference type="GO" id="GO:0042734">
    <property type="term" value="C:presynaptic membrane"/>
    <property type="evidence" value="ECO:0007669"/>
    <property type="project" value="TreeGrafter"/>
</dbReference>
<comment type="subcellular location">
    <subcellularLocation>
        <location evidence="1">Membrane</location>
        <topology evidence="1">Multi-pass membrane protein</topology>
    </subcellularLocation>
</comment>
<dbReference type="Gene3D" id="3.30.710.10">
    <property type="entry name" value="Potassium Channel Kv1.1, Chain A"/>
    <property type="match status" value="1"/>
</dbReference>
<dbReference type="FunFam" id="3.30.710.10:FF:000020">
    <property type="entry name" value="Potassium voltage-gated channel protein Shaw"/>
    <property type="match status" value="1"/>
</dbReference>
<evidence type="ECO:0000256" key="9">
    <source>
        <dbReference type="ARBA" id="ARBA00023065"/>
    </source>
</evidence>
<dbReference type="SMART" id="SM00225">
    <property type="entry name" value="BTB"/>
    <property type="match status" value="1"/>
</dbReference>
<evidence type="ECO:0000313" key="16">
    <source>
        <dbReference type="EMBL" id="TNN06709.1"/>
    </source>
</evidence>
<dbReference type="InterPro" id="IPR011333">
    <property type="entry name" value="SKP1/BTB/POZ_sf"/>
</dbReference>
<feature type="transmembrane region" description="Helical" evidence="14">
    <location>
        <begin position="440"/>
        <end position="461"/>
    </location>
</feature>
<dbReference type="AlphaFoldDB" id="A0A4Z2CR18"/>
<dbReference type="PANTHER" id="PTHR11537:SF252">
    <property type="entry name" value="POTASSIUM VOLTAGE-GATED CHANNEL PROTEIN SHAW"/>
    <property type="match status" value="1"/>
</dbReference>
<dbReference type="GO" id="GO:0043679">
    <property type="term" value="C:axon terminus"/>
    <property type="evidence" value="ECO:0007669"/>
    <property type="project" value="TreeGrafter"/>
</dbReference>
<sequence length="778" mass="90002">MDSENRVILNVGGIRHETYKATLKKIPATRLSKLTEAVANYDPILNEYFFDRHPGVFNQILNYYRTGKLHYPTDVCGPLFEEELEFWGLDANQVEPCCWMTYTSHRETQETLQILNDLDLDTERRTEEELYSKFGWDDAYQSGNLTVWQRYKPKIWMLFDECYSSLGAKIIAVISVFFIILSIFCFCLKTSSSLRIPLLYNDSLTIKSNHLYYNDKVIHSQVLYSTSTSTSTSTSSSSGLMSTHDNHHHHHHDDKQHSIEQLIIQDDNTWTIRKRIIKSHLLFSYIECISNVWFTFEIIIRFIVTPSKIEFIKSPVNIIDLLALLSFYVDLILTKIMSNEANYEALEFFSIIRIMRLFKLTRHIAGLKILIHTFRASLKELVLLVFFLMVFIVIFAALMYYAERFQYNPQNDFASIPVGLWWAIVTMTTVGYGDQVPKTYLGMIVGAMCAITGVMTISLPVPVIVSNFSRFYTHTQAQSKLPKRRRRILPVEAVRPKTYGQCIQQTSSIKLKNNLDNISPISVNALNKQSNSSLHLTTINEKKTFFQENLHSKVIENSTRDQPHIRPLIPRGEEIALLPRDNLLHHSSSINRLKSSIINEIFNKSESQTPSETNLLLSNYDEKQKVSIKQNKQQLCNNVISNMNTIHYEDDNYNDAKTKVNKVNQQCIIDNEETQKIFNMKISTTNNDISRQSDNTEFSCLMNTSSNKYKTSCYSLHDEHNIEENFLPSDNSLNQLEELLTLRNNNNNNYYEITPPRLSCVSGDKFDMKFTTHSNTPT</sequence>
<dbReference type="PRINTS" id="PR01498">
    <property type="entry name" value="SHAWCHANNEL"/>
</dbReference>
<dbReference type="GO" id="GO:0005251">
    <property type="term" value="F:delayed rectifier potassium channel activity"/>
    <property type="evidence" value="ECO:0007669"/>
    <property type="project" value="TreeGrafter"/>
</dbReference>
<keyword evidence="17" id="KW-1185">Reference proteome</keyword>
<dbReference type="PRINTS" id="PR00169">
    <property type="entry name" value="KCHANNEL"/>
</dbReference>
<dbReference type="Pfam" id="PF02214">
    <property type="entry name" value="BTB_2"/>
    <property type="match status" value="1"/>
</dbReference>
<keyword evidence="2" id="KW-0813">Transport</keyword>
<evidence type="ECO:0000256" key="4">
    <source>
        <dbReference type="ARBA" id="ARBA00022692"/>
    </source>
</evidence>
<evidence type="ECO:0000256" key="5">
    <source>
        <dbReference type="ARBA" id="ARBA00022826"/>
    </source>
</evidence>
<dbReference type="InterPro" id="IPR000210">
    <property type="entry name" value="BTB/POZ_dom"/>
</dbReference>
<dbReference type="InterPro" id="IPR028325">
    <property type="entry name" value="VG_K_chnl"/>
</dbReference>
<evidence type="ECO:0000256" key="2">
    <source>
        <dbReference type="ARBA" id="ARBA00022448"/>
    </source>
</evidence>
<dbReference type="InterPro" id="IPR005821">
    <property type="entry name" value="Ion_trans_dom"/>
</dbReference>
<evidence type="ECO:0000256" key="6">
    <source>
        <dbReference type="ARBA" id="ARBA00022882"/>
    </source>
</evidence>
<feature type="transmembrane region" description="Helical" evidence="14">
    <location>
        <begin position="282"/>
        <end position="304"/>
    </location>
</feature>
<dbReference type="SUPFAM" id="SSF81324">
    <property type="entry name" value="Voltage-gated potassium channels"/>
    <property type="match status" value="1"/>
</dbReference>
<evidence type="ECO:0000256" key="14">
    <source>
        <dbReference type="SAM" id="Phobius"/>
    </source>
</evidence>
<keyword evidence="11" id="KW-0407">Ion channel</keyword>
<dbReference type="InterPro" id="IPR027359">
    <property type="entry name" value="Volt_channel_dom_sf"/>
</dbReference>
<dbReference type="GO" id="GO:0001508">
    <property type="term" value="P:action potential"/>
    <property type="evidence" value="ECO:0007669"/>
    <property type="project" value="TreeGrafter"/>
</dbReference>
<dbReference type="InterPro" id="IPR003974">
    <property type="entry name" value="K_chnl_volt-dep_Kv3"/>
</dbReference>
<protein>
    <submittedName>
        <fullName evidence="16">Potassium voltage-gated channel protein</fullName>
    </submittedName>
</protein>
<keyword evidence="9" id="KW-0406">Ion transport</keyword>
<dbReference type="SUPFAM" id="SSF54695">
    <property type="entry name" value="POZ domain"/>
    <property type="match status" value="1"/>
</dbReference>
<evidence type="ECO:0000259" key="15">
    <source>
        <dbReference type="SMART" id="SM00225"/>
    </source>
</evidence>
<proteinExistence type="inferred from homology"/>
<evidence type="ECO:0000256" key="12">
    <source>
        <dbReference type="ARBA" id="ARBA00061303"/>
    </source>
</evidence>
<dbReference type="PANTHER" id="PTHR11537">
    <property type="entry name" value="VOLTAGE-GATED POTASSIUM CHANNEL"/>
    <property type="match status" value="1"/>
</dbReference>
<feature type="transmembrane region" description="Helical" evidence="14">
    <location>
        <begin position="316"/>
        <end position="333"/>
    </location>
</feature>
<dbReference type="GO" id="GO:0032809">
    <property type="term" value="C:neuronal cell body membrane"/>
    <property type="evidence" value="ECO:0007669"/>
    <property type="project" value="TreeGrafter"/>
</dbReference>
<comment type="similarity">
    <text evidence="12">Belongs to the potassium channel family. C (Shaw) (TC 1.A.1.2) subfamily. Shaw sub-subfamily.</text>
</comment>
<accession>A0A4Z2CR18</accession>
<dbReference type="EMBL" id="SKCS01000452">
    <property type="protein sequence ID" value="TNN06709.1"/>
    <property type="molecule type" value="Genomic_DNA"/>
</dbReference>
<evidence type="ECO:0000256" key="11">
    <source>
        <dbReference type="ARBA" id="ARBA00023303"/>
    </source>
</evidence>
<dbReference type="Pfam" id="PF00520">
    <property type="entry name" value="Ion_trans"/>
    <property type="match status" value="1"/>
</dbReference>
<dbReference type="GO" id="GO:0045211">
    <property type="term" value="C:postsynaptic membrane"/>
    <property type="evidence" value="ECO:0007669"/>
    <property type="project" value="TreeGrafter"/>
</dbReference>
<gene>
    <name evidence="16" type="ORF">EWB00_008214</name>
</gene>
<keyword evidence="6" id="KW-0851">Voltage-gated channel</keyword>
<comment type="caution">
    <text evidence="16">The sequence shown here is derived from an EMBL/GenBank/DDBJ whole genome shotgun (WGS) entry which is preliminary data.</text>
</comment>
<evidence type="ECO:0000256" key="13">
    <source>
        <dbReference type="SAM" id="MobiDB-lite"/>
    </source>
</evidence>
<keyword evidence="3" id="KW-0633">Potassium transport</keyword>
<feature type="transmembrane region" description="Helical" evidence="14">
    <location>
        <begin position="381"/>
        <end position="402"/>
    </location>
</feature>
<keyword evidence="4 14" id="KW-0812">Transmembrane</keyword>
<dbReference type="OrthoDB" id="10025005at2759"/>
<evidence type="ECO:0000256" key="7">
    <source>
        <dbReference type="ARBA" id="ARBA00022958"/>
    </source>
</evidence>
<evidence type="ECO:0000256" key="8">
    <source>
        <dbReference type="ARBA" id="ARBA00022989"/>
    </source>
</evidence>